<sequence>MPSLSSQRNTSPSSSSAVTSIVERFRTTNAIYKHRAQTFRVSLRLTSHARHRALLLNLKVDTDKAVKCDQRQVSVIPLPIIDTEPSPLPFQELHWVQEDSEQTLPRSVGSCSSSSSSSSPSASSARDEKFEDAVDGIRYPDSEVIIDLSQMVRQAAKGGEPIMSPIARPQHRPALRCVIPTISLNAPGTVFELSPSSSQGQQLRSQFSPDTEWSAISLTSAVSSSIGPKGQRVSDVDDAAPVMQNQAARKSTIIIPAPSARRHQDLPTEAHRMSWGCGEISSVAEVDLADSEAQVVDTAACSSASGSSSAVSASGSTSSSSSSYGSASSGLNTPEDTLHQGGPLMIRIKRSNASISEDDAESDIGVHLDKRPKFERKGWAQSYAKSGRARSLDPPSSVRSTAVGAAGRR</sequence>
<organism evidence="2 3">
    <name type="scientific">Ephemerocybe angulata</name>
    <dbReference type="NCBI Taxonomy" id="980116"/>
    <lineage>
        <taxon>Eukaryota</taxon>
        <taxon>Fungi</taxon>
        <taxon>Dikarya</taxon>
        <taxon>Basidiomycota</taxon>
        <taxon>Agaricomycotina</taxon>
        <taxon>Agaricomycetes</taxon>
        <taxon>Agaricomycetidae</taxon>
        <taxon>Agaricales</taxon>
        <taxon>Agaricineae</taxon>
        <taxon>Psathyrellaceae</taxon>
        <taxon>Ephemerocybe</taxon>
    </lineage>
</organism>
<dbReference type="Proteomes" id="UP000521943">
    <property type="component" value="Unassembled WGS sequence"/>
</dbReference>
<accession>A0A8H6IJX6</accession>
<feature type="region of interest" description="Disordered" evidence="1">
    <location>
        <begin position="104"/>
        <end position="133"/>
    </location>
</feature>
<proteinExistence type="predicted"/>
<feature type="region of interest" description="Disordered" evidence="1">
    <location>
        <begin position="355"/>
        <end position="409"/>
    </location>
</feature>
<dbReference type="AlphaFoldDB" id="A0A8H6IJX6"/>
<feature type="region of interest" description="Disordered" evidence="1">
    <location>
        <begin position="302"/>
        <end position="340"/>
    </location>
</feature>
<evidence type="ECO:0000256" key="1">
    <source>
        <dbReference type="SAM" id="MobiDB-lite"/>
    </source>
</evidence>
<keyword evidence="3" id="KW-1185">Reference proteome</keyword>
<comment type="caution">
    <text evidence="2">The sequence shown here is derived from an EMBL/GenBank/DDBJ whole genome shotgun (WGS) entry which is preliminary data.</text>
</comment>
<protein>
    <submittedName>
        <fullName evidence="2">Uncharacterized protein</fullName>
    </submittedName>
</protein>
<dbReference type="OrthoDB" id="3034033at2759"/>
<feature type="compositionally biased region" description="Low complexity" evidence="1">
    <location>
        <begin position="107"/>
        <end position="124"/>
    </location>
</feature>
<evidence type="ECO:0000313" key="2">
    <source>
        <dbReference type="EMBL" id="KAF6765899.1"/>
    </source>
</evidence>
<evidence type="ECO:0000313" key="3">
    <source>
        <dbReference type="Proteomes" id="UP000521943"/>
    </source>
</evidence>
<dbReference type="EMBL" id="JACGCI010000001">
    <property type="protein sequence ID" value="KAF6765899.1"/>
    <property type="molecule type" value="Genomic_DNA"/>
</dbReference>
<feature type="compositionally biased region" description="Basic and acidic residues" evidence="1">
    <location>
        <begin position="364"/>
        <end position="378"/>
    </location>
</feature>
<gene>
    <name evidence="2" type="ORF">DFP72DRAFT_540</name>
</gene>
<name>A0A8H6IJX6_9AGAR</name>
<feature type="compositionally biased region" description="Low complexity" evidence="1">
    <location>
        <begin position="302"/>
        <end position="330"/>
    </location>
</feature>
<reference evidence="2 3" key="1">
    <citation type="submission" date="2020-07" db="EMBL/GenBank/DDBJ databases">
        <title>Comparative genomics of pyrophilous fungi reveals a link between fire events and developmental genes.</title>
        <authorList>
            <consortium name="DOE Joint Genome Institute"/>
            <person name="Steindorff A.S."/>
            <person name="Carver A."/>
            <person name="Calhoun S."/>
            <person name="Stillman K."/>
            <person name="Liu H."/>
            <person name="Lipzen A."/>
            <person name="Pangilinan J."/>
            <person name="Labutti K."/>
            <person name="Bruns T.D."/>
            <person name="Grigoriev I.V."/>
        </authorList>
    </citation>
    <scope>NUCLEOTIDE SEQUENCE [LARGE SCALE GENOMIC DNA]</scope>
    <source>
        <strain evidence="2 3">CBS 144469</strain>
    </source>
</reference>